<dbReference type="Proteomes" id="UP001633002">
    <property type="component" value="Unassembled WGS sequence"/>
</dbReference>
<proteinExistence type="predicted"/>
<accession>A0ABD3GAJ9</accession>
<name>A0ABD3GAJ9_9MARC</name>
<gene>
    <name evidence="1" type="ORF">R1sor_026118</name>
</gene>
<organism evidence="1 2">
    <name type="scientific">Riccia sorocarpa</name>
    <dbReference type="NCBI Taxonomy" id="122646"/>
    <lineage>
        <taxon>Eukaryota</taxon>
        <taxon>Viridiplantae</taxon>
        <taxon>Streptophyta</taxon>
        <taxon>Embryophyta</taxon>
        <taxon>Marchantiophyta</taxon>
        <taxon>Marchantiopsida</taxon>
        <taxon>Marchantiidae</taxon>
        <taxon>Marchantiales</taxon>
        <taxon>Ricciaceae</taxon>
        <taxon>Riccia</taxon>
    </lineage>
</organism>
<dbReference type="AlphaFoldDB" id="A0ABD3GAJ9"/>
<evidence type="ECO:0000313" key="2">
    <source>
        <dbReference type="Proteomes" id="UP001633002"/>
    </source>
</evidence>
<reference evidence="1 2" key="1">
    <citation type="submission" date="2024-09" db="EMBL/GenBank/DDBJ databases">
        <title>Chromosome-scale assembly of Riccia sorocarpa.</title>
        <authorList>
            <person name="Paukszto L."/>
        </authorList>
    </citation>
    <scope>NUCLEOTIDE SEQUENCE [LARGE SCALE GENOMIC DNA]</scope>
    <source>
        <strain evidence="1">LP-2024</strain>
        <tissue evidence="1">Aerial parts of the thallus</tissue>
    </source>
</reference>
<comment type="caution">
    <text evidence="1">The sequence shown here is derived from an EMBL/GenBank/DDBJ whole genome shotgun (WGS) entry which is preliminary data.</text>
</comment>
<evidence type="ECO:0000313" key="1">
    <source>
        <dbReference type="EMBL" id="KAL3676170.1"/>
    </source>
</evidence>
<dbReference type="EMBL" id="JBJQOH010000008">
    <property type="protein sequence ID" value="KAL3676170.1"/>
    <property type="molecule type" value="Genomic_DNA"/>
</dbReference>
<keyword evidence="2" id="KW-1185">Reference proteome</keyword>
<protein>
    <submittedName>
        <fullName evidence="1">Uncharacterized protein</fullName>
    </submittedName>
</protein>
<sequence>MAPSLDHHLTFALKIGDVMPLSTTSRRRSSVDSPAVNSTACTLPDAPTRVIPDAPLLLCFRGGIVPPNSCDMVTRSQMRKVKRARANEQEDGEVDELDGGVDFSKEQKVEANIEVAENF</sequence>